<feature type="region of interest" description="Disordered" evidence="9">
    <location>
        <begin position="483"/>
        <end position="512"/>
    </location>
</feature>
<comment type="caution">
    <text evidence="12">The sequence shown here is derived from an EMBL/GenBank/DDBJ whole genome shotgun (WGS) entry which is preliminary data.</text>
</comment>
<keyword evidence="3 10" id="KW-0812">Transmembrane</keyword>
<sequence length="803" mass="89770">MWSVVGIFAGGFLSGLLTLVALQALGVYFLIKRLNRKTRQQQASPPPPPPPPPHHQDLDPPQSLDYVHDKKGYVWVLELDKVLKNRSVEKVPKDQKKKKELLEVTPIRKQAKIKDRSLVLIDSGGSQIVIPLKGCAIEAVSATSLPSRKWAKRFPIKVESKTSPIYNASKTVLIFLETSWEKESWCKALRLASSDDQEKLRFIKLNEEFQRYLTSLNTEYPSFMKPSVGFYVEPIERASRIDGSESKVRMFWKKLARKASKSGVENKVSSLLGREERKSNDKYHPSHDPSFSSSVGKNDPTLKAPITSEEENISLSSSSTISRASSLSQLPAVSDADADEKLNVDEGTLCWNLIISRLFFDAKSNDRIKSLTQARIQRSLSNMRTPSYIGEIICTDLNLGNLPPYIHGIRVLPTHMNEVWAWEVDIEYCGGLVLDIETRLEVRELDSQKGVVNTDSGPSSVRDACQDLLEGFEHHGKQLNFSEGTVDSREWRDEGNPKSDKSKDSRSGISSSTNVSRWKSIFNSVAKQVSQVPLSLSIRVGSLRGTVRLHIKPPPSDQLWFGFTSTPDVEFELESSVGEHKITSGQVALYLINKFKAAIRETMVLPNCESVCIPWMLAEKNDWVPQNVAPFIWINQEAATDNATALELLNSQLDAKTKIEAGRGTSYDYPESKLKKTRNAENVQPSFSDSSDASTRASSSSKPSMKNDKSLQDLTSPLLANSETQESGQNSSGYVSESQSPSRSLTSLEQQAHAAEEVDSRPKKMGRRAKMLDLGKKMGEKFEEKRRHIEEKGRDIVDKMRGP</sequence>
<dbReference type="Proteomes" id="UP000326939">
    <property type="component" value="Chromosome 17"/>
</dbReference>
<evidence type="ECO:0000256" key="8">
    <source>
        <dbReference type="ARBA" id="ARBA00023136"/>
    </source>
</evidence>
<evidence type="ECO:0000256" key="7">
    <source>
        <dbReference type="ARBA" id="ARBA00023121"/>
    </source>
</evidence>
<feature type="compositionally biased region" description="Low complexity" evidence="9">
    <location>
        <begin position="686"/>
        <end position="704"/>
    </location>
</feature>
<evidence type="ECO:0000256" key="9">
    <source>
        <dbReference type="SAM" id="MobiDB-lite"/>
    </source>
</evidence>
<dbReference type="InterPro" id="IPR031468">
    <property type="entry name" value="SMP_LBD"/>
</dbReference>
<dbReference type="Pfam" id="PF23065">
    <property type="entry name" value="PH_SMPa"/>
    <property type="match status" value="1"/>
</dbReference>
<evidence type="ECO:0000256" key="3">
    <source>
        <dbReference type="ARBA" id="ARBA00022692"/>
    </source>
</evidence>
<gene>
    <name evidence="12" type="ORF">DKX38_027540</name>
</gene>
<dbReference type="GO" id="GO:0006869">
    <property type="term" value="P:lipid transport"/>
    <property type="evidence" value="ECO:0007669"/>
    <property type="project" value="UniProtKB-KW"/>
</dbReference>
<organism evidence="12 13">
    <name type="scientific">Salix brachista</name>
    <dbReference type="NCBI Taxonomy" id="2182728"/>
    <lineage>
        <taxon>Eukaryota</taxon>
        <taxon>Viridiplantae</taxon>
        <taxon>Streptophyta</taxon>
        <taxon>Embryophyta</taxon>
        <taxon>Tracheophyta</taxon>
        <taxon>Spermatophyta</taxon>
        <taxon>Magnoliopsida</taxon>
        <taxon>eudicotyledons</taxon>
        <taxon>Gunneridae</taxon>
        <taxon>Pentapetalae</taxon>
        <taxon>rosids</taxon>
        <taxon>fabids</taxon>
        <taxon>Malpighiales</taxon>
        <taxon>Salicaceae</taxon>
        <taxon>Saliceae</taxon>
        <taxon>Salix</taxon>
    </lineage>
</organism>
<reference evidence="13" key="1">
    <citation type="journal article" date="2019" name="Gigascience">
        <title>De novo genome assembly of the endangered Acer yangbiense, a plant species with extremely small populations endemic to Yunnan Province, China.</title>
        <authorList>
            <person name="Yang J."/>
            <person name="Wariss H.M."/>
            <person name="Tao L."/>
            <person name="Zhang R."/>
            <person name="Yun Q."/>
            <person name="Hollingsworth P."/>
            <person name="Dao Z."/>
            <person name="Luo G."/>
            <person name="Guo H."/>
            <person name="Ma Y."/>
            <person name="Sun W."/>
        </authorList>
    </citation>
    <scope>NUCLEOTIDE SEQUENCE [LARGE SCALE GENOMIC DNA]</scope>
    <source>
        <strain evidence="13">cv. br00</strain>
    </source>
</reference>
<feature type="compositionally biased region" description="Basic and acidic residues" evidence="9">
    <location>
        <begin position="273"/>
        <end position="287"/>
    </location>
</feature>
<evidence type="ECO:0000256" key="10">
    <source>
        <dbReference type="SAM" id="Phobius"/>
    </source>
</evidence>
<accession>A0A5N5JD33</accession>
<evidence type="ECO:0000256" key="4">
    <source>
        <dbReference type="ARBA" id="ARBA00022824"/>
    </source>
</evidence>
<keyword evidence="2" id="KW-0813">Transport</keyword>
<feature type="domain" description="SMP-LTD" evidence="11">
    <location>
        <begin position="345"/>
        <end position="614"/>
    </location>
</feature>
<feature type="region of interest" description="Disordered" evidence="9">
    <location>
        <begin position="38"/>
        <end position="62"/>
    </location>
</feature>
<feature type="compositionally biased region" description="Basic and acidic residues" evidence="9">
    <location>
        <begin position="770"/>
        <end position="803"/>
    </location>
</feature>
<evidence type="ECO:0000256" key="6">
    <source>
        <dbReference type="ARBA" id="ARBA00023055"/>
    </source>
</evidence>
<feature type="compositionally biased region" description="Polar residues" evidence="9">
    <location>
        <begin position="712"/>
        <end position="750"/>
    </location>
</feature>
<evidence type="ECO:0000313" key="13">
    <source>
        <dbReference type="Proteomes" id="UP000326939"/>
    </source>
</evidence>
<keyword evidence="8 10" id="KW-0472">Membrane</keyword>
<keyword evidence="7" id="KW-0446">Lipid-binding</keyword>
<dbReference type="PANTHER" id="PTHR13466:SF0">
    <property type="entry name" value="SMP-LTD DOMAIN-CONTAINING PROTEIN"/>
    <property type="match status" value="1"/>
</dbReference>
<dbReference type="CDD" id="cd21675">
    <property type="entry name" value="SMP_TEX2"/>
    <property type="match status" value="1"/>
</dbReference>
<feature type="region of interest" description="Disordered" evidence="9">
    <location>
        <begin position="267"/>
        <end position="317"/>
    </location>
</feature>
<evidence type="ECO:0000313" key="12">
    <source>
        <dbReference type="EMBL" id="KAB5516892.1"/>
    </source>
</evidence>
<keyword evidence="13" id="KW-1185">Reference proteome</keyword>
<dbReference type="GO" id="GO:0005789">
    <property type="term" value="C:endoplasmic reticulum membrane"/>
    <property type="evidence" value="ECO:0007669"/>
    <property type="project" value="UniProtKB-SubCell"/>
</dbReference>
<feature type="transmembrane region" description="Helical" evidence="10">
    <location>
        <begin position="6"/>
        <end position="31"/>
    </location>
</feature>
<feature type="region of interest" description="Disordered" evidence="9">
    <location>
        <begin position="664"/>
        <end position="803"/>
    </location>
</feature>
<proteinExistence type="predicted"/>
<keyword evidence="4" id="KW-0256">Endoplasmic reticulum</keyword>
<dbReference type="EMBL" id="VDCV01000017">
    <property type="protein sequence ID" value="KAB5516892.1"/>
    <property type="molecule type" value="Genomic_DNA"/>
</dbReference>
<feature type="compositionally biased region" description="Pro residues" evidence="9">
    <location>
        <begin position="44"/>
        <end position="53"/>
    </location>
</feature>
<evidence type="ECO:0000256" key="2">
    <source>
        <dbReference type="ARBA" id="ARBA00022448"/>
    </source>
</evidence>
<evidence type="ECO:0000256" key="5">
    <source>
        <dbReference type="ARBA" id="ARBA00022989"/>
    </source>
</evidence>
<evidence type="ECO:0000256" key="1">
    <source>
        <dbReference type="ARBA" id="ARBA00004586"/>
    </source>
</evidence>
<dbReference type="PROSITE" id="PS51847">
    <property type="entry name" value="SMP"/>
    <property type="match status" value="1"/>
</dbReference>
<keyword evidence="5 10" id="KW-1133">Transmembrane helix</keyword>
<dbReference type="AlphaFoldDB" id="A0A5N5JD33"/>
<name>A0A5N5JD33_9ROSI</name>
<dbReference type="InterPro" id="IPR057080">
    <property type="entry name" value="PH_SMPa"/>
</dbReference>
<evidence type="ECO:0000259" key="11">
    <source>
        <dbReference type="PROSITE" id="PS51847"/>
    </source>
</evidence>
<comment type="subcellular location">
    <subcellularLocation>
        <location evidence="1">Endoplasmic reticulum membrane</location>
    </subcellularLocation>
</comment>
<protein>
    <recommendedName>
        <fullName evidence="11">SMP-LTD domain-containing protein</fullName>
    </recommendedName>
</protein>
<dbReference type="PANTHER" id="PTHR13466">
    <property type="entry name" value="TEX2 PROTEIN-RELATED"/>
    <property type="match status" value="1"/>
</dbReference>
<keyword evidence="6" id="KW-0445">Lipid transport</keyword>
<feature type="compositionally biased region" description="Basic and acidic residues" evidence="9">
    <location>
        <begin position="486"/>
        <end position="506"/>
    </location>
</feature>
<dbReference type="GO" id="GO:0008289">
    <property type="term" value="F:lipid binding"/>
    <property type="evidence" value="ECO:0007669"/>
    <property type="project" value="UniProtKB-KW"/>
</dbReference>